<keyword evidence="5" id="KW-0411">Iron-sulfur</keyword>
<sequence>MLSKENNELLTRVTGDAPMAMFMKQFWVPAVRAGRLESGGEPVRVTLFGESYVAFRADNGQVGFFDEACPHRGTSLALGRNEDNALTCLFHGWKFDVSGQCVEAPTEPAERMESFCKKVPLKHYKVREAGGIVWVWLGEGEPTQFPDFEFNNLPESNLLIRIAEVDCNWLQILEGTLDSAHVSVLHKSWTEKVGATVSKTKYDLSPRYEIDPQPYGYRAGALRNMPNGDKYVRISEYVQPWYSFIPKSPEENHVGSMVIPIDDYRSVQWFVFYNYNRELTFEDAAIIERQFGIDPNNPVDNFYEGSYEERWKQDRSKMKDHFTGLYGVLVEDYVINEGMGKIVDRSKEYLGSSDMLITRIRRHLLKGLKDMQEDKVPKGLDEEVDYFNIRSTNGVLPQEEDWRNTPK</sequence>
<organism evidence="7 8">
    <name type="scientific">Alteribacillus persepolensis</name>
    <dbReference type="NCBI Taxonomy" id="568899"/>
    <lineage>
        <taxon>Bacteria</taxon>
        <taxon>Bacillati</taxon>
        <taxon>Bacillota</taxon>
        <taxon>Bacilli</taxon>
        <taxon>Bacillales</taxon>
        <taxon>Bacillaceae</taxon>
        <taxon>Alteribacillus</taxon>
    </lineage>
</organism>
<evidence type="ECO:0000256" key="2">
    <source>
        <dbReference type="ARBA" id="ARBA00022723"/>
    </source>
</evidence>
<dbReference type="PANTHER" id="PTHR21266">
    <property type="entry name" value="IRON-SULFUR DOMAIN CONTAINING PROTEIN"/>
    <property type="match status" value="1"/>
</dbReference>
<evidence type="ECO:0000259" key="6">
    <source>
        <dbReference type="PROSITE" id="PS51296"/>
    </source>
</evidence>
<protein>
    <submittedName>
        <fullName evidence="7">Phenylpropionate dioxygenase, large terminal subunit</fullName>
    </submittedName>
</protein>
<dbReference type="InterPro" id="IPR036922">
    <property type="entry name" value="Rieske_2Fe-2S_sf"/>
</dbReference>
<dbReference type="PROSITE" id="PS51296">
    <property type="entry name" value="RIESKE"/>
    <property type="match status" value="1"/>
</dbReference>
<evidence type="ECO:0000313" key="7">
    <source>
        <dbReference type="EMBL" id="SDH25307.1"/>
    </source>
</evidence>
<dbReference type="InterPro" id="IPR017941">
    <property type="entry name" value="Rieske_2Fe-2S"/>
</dbReference>
<keyword evidence="1" id="KW-0001">2Fe-2S</keyword>
<dbReference type="RefSeq" id="WP_175487374.1">
    <property type="nucleotide sequence ID" value="NZ_FNDK01000003.1"/>
</dbReference>
<name>A0A1G8AWM8_9BACI</name>
<keyword evidence="3" id="KW-0560">Oxidoreductase</keyword>
<dbReference type="InterPro" id="IPR050584">
    <property type="entry name" value="Cholesterol_7-desaturase"/>
</dbReference>
<keyword evidence="8" id="KW-1185">Reference proteome</keyword>
<dbReference type="Proteomes" id="UP000199163">
    <property type="component" value="Unassembled WGS sequence"/>
</dbReference>
<dbReference type="STRING" id="568899.SAMN05192534_10348"/>
<keyword evidence="7" id="KW-0223">Dioxygenase</keyword>
<dbReference type="GO" id="GO:0016705">
    <property type="term" value="F:oxidoreductase activity, acting on paired donors, with incorporation or reduction of molecular oxygen"/>
    <property type="evidence" value="ECO:0007669"/>
    <property type="project" value="UniProtKB-ARBA"/>
</dbReference>
<dbReference type="Pfam" id="PF19301">
    <property type="entry name" value="LigXa_C"/>
    <property type="match status" value="1"/>
</dbReference>
<evidence type="ECO:0000256" key="1">
    <source>
        <dbReference type="ARBA" id="ARBA00022714"/>
    </source>
</evidence>
<accession>A0A1G8AWM8</accession>
<dbReference type="Gene3D" id="2.102.10.10">
    <property type="entry name" value="Rieske [2Fe-2S] iron-sulphur domain"/>
    <property type="match status" value="1"/>
</dbReference>
<evidence type="ECO:0000313" key="8">
    <source>
        <dbReference type="Proteomes" id="UP000199163"/>
    </source>
</evidence>
<dbReference type="InterPro" id="IPR045623">
    <property type="entry name" value="LigXa_C"/>
</dbReference>
<dbReference type="GO" id="GO:0051213">
    <property type="term" value="F:dioxygenase activity"/>
    <property type="evidence" value="ECO:0007669"/>
    <property type="project" value="UniProtKB-KW"/>
</dbReference>
<evidence type="ECO:0000256" key="4">
    <source>
        <dbReference type="ARBA" id="ARBA00023004"/>
    </source>
</evidence>
<dbReference type="CDD" id="cd08878">
    <property type="entry name" value="RHO_alpha_C_DMO-like"/>
    <property type="match status" value="1"/>
</dbReference>
<keyword evidence="2" id="KW-0479">Metal-binding</keyword>
<evidence type="ECO:0000256" key="3">
    <source>
        <dbReference type="ARBA" id="ARBA00023002"/>
    </source>
</evidence>
<gene>
    <name evidence="7" type="ORF">SAMN05192534_10348</name>
</gene>
<dbReference type="Pfam" id="PF00355">
    <property type="entry name" value="Rieske"/>
    <property type="match status" value="1"/>
</dbReference>
<proteinExistence type="predicted"/>
<dbReference type="SUPFAM" id="SSF50022">
    <property type="entry name" value="ISP domain"/>
    <property type="match status" value="1"/>
</dbReference>
<dbReference type="GO" id="GO:0046872">
    <property type="term" value="F:metal ion binding"/>
    <property type="evidence" value="ECO:0007669"/>
    <property type="project" value="UniProtKB-KW"/>
</dbReference>
<dbReference type="EMBL" id="FNDK01000003">
    <property type="protein sequence ID" value="SDH25307.1"/>
    <property type="molecule type" value="Genomic_DNA"/>
</dbReference>
<dbReference type="PANTHER" id="PTHR21266:SF59">
    <property type="entry name" value="BLR4922 PROTEIN"/>
    <property type="match status" value="1"/>
</dbReference>
<dbReference type="GO" id="GO:0051537">
    <property type="term" value="F:2 iron, 2 sulfur cluster binding"/>
    <property type="evidence" value="ECO:0007669"/>
    <property type="project" value="UniProtKB-KW"/>
</dbReference>
<evidence type="ECO:0000256" key="5">
    <source>
        <dbReference type="ARBA" id="ARBA00023014"/>
    </source>
</evidence>
<keyword evidence="4" id="KW-0408">Iron</keyword>
<dbReference type="AlphaFoldDB" id="A0A1G8AWM8"/>
<dbReference type="SUPFAM" id="SSF55961">
    <property type="entry name" value="Bet v1-like"/>
    <property type="match status" value="1"/>
</dbReference>
<reference evidence="7 8" key="1">
    <citation type="submission" date="2016-10" db="EMBL/GenBank/DDBJ databases">
        <authorList>
            <person name="de Groot N.N."/>
        </authorList>
    </citation>
    <scope>NUCLEOTIDE SEQUENCE [LARGE SCALE GENOMIC DNA]</scope>
    <source>
        <strain evidence="7 8">DSM 21632</strain>
    </source>
</reference>
<dbReference type="Gene3D" id="3.90.380.10">
    <property type="entry name" value="Naphthalene 1,2-dioxygenase Alpha Subunit, Chain A, domain 1"/>
    <property type="match status" value="1"/>
</dbReference>
<feature type="domain" description="Rieske" evidence="6">
    <location>
        <begin position="27"/>
        <end position="135"/>
    </location>
</feature>
<dbReference type="GO" id="GO:0004497">
    <property type="term" value="F:monooxygenase activity"/>
    <property type="evidence" value="ECO:0007669"/>
    <property type="project" value="UniProtKB-ARBA"/>
</dbReference>